<name>A0A7V7PP77_9HYPH</name>
<feature type="domain" description="DUF1468" evidence="2">
    <location>
        <begin position="14"/>
        <end position="148"/>
    </location>
</feature>
<keyword evidence="4" id="KW-1185">Reference proteome</keyword>
<evidence type="ECO:0000256" key="1">
    <source>
        <dbReference type="SAM" id="Phobius"/>
    </source>
</evidence>
<evidence type="ECO:0000313" key="4">
    <source>
        <dbReference type="Proteomes" id="UP000432089"/>
    </source>
</evidence>
<keyword evidence="1" id="KW-1133">Transmembrane helix</keyword>
<dbReference type="EMBL" id="VZDO01000008">
    <property type="protein sequence ID" value="KAB0679730.1"/>
    <property type="molecule type" value="Genomic_DNA"/>
</dbReference>
<accession>A0A7V7PP77</accession>
<dbReference type="AlphaFoldDB" id="A0A7V7PP77"/>
<sequence>MSTVTQTNRNRDLIAGAIFIAIALAFGWAATGYPLGRALRMGPGFIPLVLAVLLVILGGTVIAAGFRLEGRTEVGGVPWKGILLTLVALGIFGYAGPTLGLVPVVFLCGAIVALASTQNGIASALAIALLLSVLSWLVFKVGLAVSLPTIGPVFGPLAHN</sequence>
<dbReference type="InterPro" id="IPR009936">
    <property type="entry name" value="DUF1468"/>
</dbReference>
<reference evidence="3 4" key="1">
    <citation type="submission" date="2019-09" db="EMBL/GenBank/DDBJ databases">
        <title>YIM 132180 draft genome.</title>
        <authorList>
            <person name="Zhang K."/>
        </authorList>
    </citation>
    <scope>NUCLEOTIDE SEQUENCE [LARGE SCALE GENOMIC DNA]</scope>
    <source>
        <strain evidence="3 4">YIM 132180</strain>
    </source>
</reference>
<dbReference type="Proteomes" id="UP000432089">
    <property type="component" value="Unassembled WGS sequence"/>
</dbReference>
<keyword evidence="1" id="KW-0472">Membrane</keyword>
<feature type="transmembrane region" description="Helical" evidence="1">
    <location>
        <begin position="45"/>
        <end position="66"/>
    </location>
</feature>
<protein>
    <submittedName>
        <fullName evidence="3">Tripartite tricarboxylate transporter TctB family protein</fullName>
    </submittedName>
</protein>
<evidence type="ECO:0000313" key="3">
    <source>
        <dbReference type="EMBL" id="KAB0679730.1"/>
    </source>
</evidence>
<dbReference type="Pfam" id="PF07331">
    <property type="entry name" value="TctB"/>
    <property type="match status" value="1"/>
</dbReference>
<proteinExistence type="predicted"/>
<feature type="transmembrane region" description="Helical" evidence="1">
    <location>
        <begin position="86"/>
        <end position="115"/>
    </location>
</feature>
<evidence type="ECO:0000259" key="2">
    <source>
        <dbReference type="Pfam" id="PF07331"/>
    </source>
</evidence>
<feature type="transmembrane region" description="Helical" evidence="1">
    <location>
        <begin position="12"/>
        <end position="33"/>
    </location>
</feature>
<gene>
    <name evidence="3" type="ORF">F6X38_10895</name>
</gene>
<keyword evidence="1" id="KW-0812">Transmembrane</keyword>
<dbReference type="RefSeq" id="WP_150969832.1">
    <property type="nucleotide sequence ID" value="NZ_VZDO01000008.1"/>
</dbReference>
<comment type="caution">
    <text evidence="3">The sequence shown here is derived from an EMBL/GenBank/DDBJ whole genome shotgun (WGS) entry which is preliminary data.</text>
</comment>
<organism evidence="3 4">
    <name type="scientific">Plantimonas leprariae</name>
    <dbReference type="NCBI Taxonomy" id="2615207"/>
    <lineage>
        <taxon>Bacteria</taxon>
        <taxon>Pseudomonadati</taxon>
        <taxon>Pseudomonadota</taxon>
        <taxon>Alphaproteobacteria</taxon>
        <taxon>Hyphomicrobiales</taxon>
        <taxon>Aurantimonadaceae</taxon>
        <taxon>Plantimonas</taxon>
    </lineage>
</organism>